<keyword evidence="6" id="KW-1185">Reference proteome</keyword>
<dbReference type="Gene3D" id="3.20.20.70">
    <property type="entry name" value="Aldolase class I"/>
    <property type="match status" value="1"/>
</dbReference>
<accession>A0A6A1W8P3</accession>
<dbReference type="EMBL" id="RXIC02000020">
    <property type="protein sequence ID" value="KAB1221634.1"/>
    <property type="molecule type" value="Genomic_DNA"/>
</dbReference>
<evidence type="ECO:0000256" key="4">
    <source>
        <dbReference type="ARBA" id="ARBA00049426"/>
    </source>
</evidence>
<comment type="caution">
    <text evidence="5">The sequence shown here is derived from an EMBL/GenBank/DDBJ whole genome shotgun (WGS) entry which is preliminary data.</text>
</comment>
<comment type="similarity">
    <text evidence="1">Belongs to the glycosyl hydrolases 36 family.</text>
</comment>
<keyword evidence="5" id="KW-0328">Glycosyltransferase</keyword>
<sequence>MIHAAMLPPPTQFLQPNSGQRFCSFLASSSRILSHGGRRISRFQAFRQSMFLNAKPVLKDGTLRINGKDALTGVPDNVVVTPLRDSSAFVGATSTDASSRLVFKLGVIEDVRLMCLFRFKMCWMIPRVGTSGSDIPIETQMLLLEAREGPEIDASDEKTSYIIFLPVLDGEFRSSLQGNSSNELQFCVESGDPATVTSESLRAVFVNYGNHPFDLINESMKILEKQFGTFTLRETKQASQPTNFMPGMLDWFGWCTWDAFYTKVNPQGIRDGLKRFGGRLVSIEENKKFRRTANEDQSEAPSSLKDFVADIKSNFGLKYVYVWHALLGYWGGLDPNASGTKKYNPKLIYPIQSPGNLANMRDISMDCMEKYGIGSIDPAKISQFYDDLHKYLVSQDVDGVKVDVQNILETISSGLGGRVSLTRQFQQALEESIATNFQDNSIICCMGQSTDSIYHSKRSAITRASDDYYPSNPTTQTLHITAVAFNSIFLGEFFVPDWDMFYSYHDAAEFHAVARALGGCGVYVSDKPGQHDFEVLKKLVLPDGSVLRAKYPGRPTRDGLFDDPVMDRKSLLKIWNLNKCTGVLGVFNCQGAGSWPCLEKNAQGDLSSELSVQVSPADIEYFEEVSGKLWTGDCAVFAYSTGSLLRLPKEKKFEVTLEVLQCDVFTTSPIKVYNQKIQFAPIGLINMYNSGGAVEAIDFSTDSSGCEIHVKGRGAGTFGAYSSTKPKSCSVNSKAVGFDFRAEDNLLTLTFPDTTSSWDVVICY</sequence>
<proteinExistence type="inferred from homology"/>
<keyword evidence="5" id="KW-0808">Transferase</keyword>
<dbReference type="SUPFAM" id="SSF51445">
    <property type="entry name" value="(Trans)glycosidases"/>
    <property type="match status" value="1"/>
</dbReference>
<dbReference type="InterPro" id="IPR013785">
    <property type="entry name" value="Aldolase_TIM"/>
</dbReference>
<evidence type="ECO:0000256" key="2">
    <source>
        <dbReference type="ARBA" id="ARBA00012708"/>
    </source>
</evidence>
<dbReference type="AlphaFoldDB" id="A0A6A1W8P3"/>
<gene>
    <name evidence="5" type="ORF">CJ030_MR2G024057</name>
</gene>
<dbReference type="PANTHER" id="PTHR31268:SF26">
    <property type="entry name" value="GALACTINOL--SUCROSE GALACTOSYLTRANSFERASE"/>
    <property type="match status" value="1"/>
</dbReference>
<dbReference type="OrthoDB" id="4664297at2759"/>
<evidence type="ECO:0000313" key="6">
    <source>
        <dbReference type="Proteomes" id="UP000516437"/>
    </source>
</evidence>
<dbReference type="Proteomes" id="UP000516437">
    <property type="component" value="Chromosome 2"/>
</dbReference>
<comment type="catalytic activity">
    <reaction evidence="4">
        <text>alpha-D-galactosyl-(1-&gt;3)-1D-myo-inositol + sucrose = raffinose + myo-inositol</text>
        <dbReference type="Rhea" id="RHEA:20161"/>
        <dbReference type="ChEBI" id="CHEBI:16634"/>
        <dbReference type="ChEBI" id="CHEBI:17268"/>
        <dbReference type="ChEBI" id="CHEBI:17505"/>
        <dbReference type="ChEBI" id="CHEBI:17992"/>
        <dbReference type="EC" id="2.4.1.82"/>
    </reaction>
</comment>
<dbReference type="GO" id="GO:0047274">
    <property type="term" value="F:galactinol-sucrose galactosyltransferase activity"/>
    <property type="evidence" value="ECO:0007669"/>
    <property type="project" value="UniProtKB-EC"/>
</dbReference>
<evidence type="ECO:0000256" key="1">
    <source>
        <dbReference type="ARBA" id="ARBA00007240"/>
    </source>
</evidence>
<protein>
    <recommendedName>
        <fullName evidence="2">galactinol--sucrose galactosyltransferase</fullName>
        <ecNumber evidence="2">2.4.1.82</ecNumber>
    </recommendedName>
</protein>
<dbReference type="Pfam" id="PF05691">
    <property type="entry name" value="Raffinose_syn"/>
    <property type="match status" value="1"/>
</dbReference>
<reference evidence="5 6" key="1">
    <citation type="journal article" date="2019" name="Plant Biotechnol. J.">
        <title>The red bayberry genome and genetic basis of sex determination.</title>
        <authorList>
            <person name="Jia H.M."/>
            <person name="Jia H.J."/>
            <person name="Cai Q.L."/>
            <person name="Wang Y."/>
            <person name="Zhao H.B."/>
            <person name="Yang W.F."/>
            <person name="Wang G.Y."/>
            <person name="Li Y.H."/>
            <person name="Zhan D.L."/>
            <person name="Shen Y.T."/>
            <person name="Niu Q.F."/>
            <person name="Chang L."/>
            <person name="Qiu J."/>
            <person name="Zhao L."/>
            <person name="Xie H.B."/>
            <person name="Fu W.Y."/>
            <person name="Jin J."/>
            <person name="Li X.W."/>
            <person name="Jiao Y."/>
            <person name="Zhou C.C."/>
            <person name="Tu T."/>
            <person name="Chai C.Y."/>
            <person name="Gao J.L."/>
            <person name="Fan L.J."/>
            <person name="van de Weg E."/>
            <person name="Wang J.Y."/>
            <person name="Gao Z.S."/>
        </authorList>
    </citation>
    <scope>NUCLEOTIDE SEQUENCE [LARGE SCALE GENOMIC DNA]</scope>
    <source>
        <tissue evidence="5">Leaves</tissue>
    </source>
</reference>
<keyword evidence="3" id="KW-0119">Carbohydrate metabolism</keyword>
<evidence type="ECO:0000256" key="3">
    <source>
        <dbReference type="ARBA" id="ARBA00023277"/>
    </source>
</evidence>
<organism evidence="5 6">
    <name type="scientific">Morella rubra</name>
    <name type="common">Chinese bayberry</name>
    <dbReference type="NCBI Taxonomy" id="262757"/>
    <lineage>
        <taxon>Eukaryota</taxon>
        <taxon>Viridiplantae</taxon>
        <taxon>Streptophyta</taxon>
        <taxon>Embryophyta</taxon>
        <taxon>Tracheophyta</taxon>
        <taxon>Spermatophyta</taxon>
        <taxon>Magnoliopsida</taxon>
        <taxon>eudicotyledons</taxon>
        <taxon>Gunneridae</taxon>
        <taxon>Pentapetalae</taxon>
        <taxon>rosids</taxon>
        <taxon>fabids</taxon>
        <taxon>Fagales</taxon>
        <taxon>Myricaceae</taxon>
        <taxon>Morella</taxon>
    </lineage>
</organism>
<dbReference type="EC" id="2.4.1.82" evidence="2"/>
<dbReference type="PANTHER" id="PTHR31268">
    <property type="match status" value="1"/>
</dbReference>
<dbReference type="InterPro" id="IPR008811">
    <property type="entry name" value="Glycosyl_hydrolases_36"/>
</dbReference>
<evidence type="ECO:0000313" key="5">
    <source>
        <dbReference type="EMBL" id="KAB1221634.1"/>
    </source>
</evidence>
<name>A0A6A1W8P3_9ROSI</name>
<dbReference type="InterPro" id="IPR017853">
    <property type="entry name" value="GH"/>
</dbReference>